<evidence type="ECO:0000256" key="1">
    <source>
        <dbReference type="SAM" id="MobiDB-lite"/>
    </source>
</evidence>
<dbReference type="Proteomes" id="UP001237642">
    <property type="component" value="Unassembled WGS sequence"/>
</dbReference>
<feature type="region of interest" description="Disordered" evidence="1">
    <location>
        <begin position="231"/>
        <end position="260"/>
    </location>
</feature>
<reference evidence="2" key="2">
    <citation type="submission" date="2023-05" db="EMBL/GenBank/DDBJ databases">
        <authorList>
            <person name="Schelkunov M.I."/>
        </authorList>
    </citation>
    <scope>NUCLEOTIDE SEQUENCE</scope>
    <source>
        <strain evidence="2">Hsosn_3</strain>
        <tissue evidence="2">Leaf</tissue>
    </source>
</reference>
<proteinExistence type="predicted"/>
<keyword evidence="3" id="KW-1185">Reference proteome</keyword>
<protein>
    <submittedName>
        <fullName evidence="2">Uncharacterized protein</fullName>
    </submittedName>
</protein>
<accession>A0AAD8JA40</accession>
<comment type="caution">
    <text evidence="2">The sequence shown here is derived from an EMBL/GenBank/DDBJ whole genome shotgun (WGS) entry which is preliminary data.</text>
</comment>
<dbReference type="EMBL" id="JAUIZM010000001">
    <property type="protein sequence ID" value="KAK1400537.1"/>
    <property type="molecule type" value="Genomic_DNA"/>
</dbReference>
<organism evidence="2 3">
    <name type="scientific">Heracleum sosnowskyi</name>
    <dbReference type="NCBI Taxonomy" id="360622"/>
    <lineage>
        <taxon>Eukaryota</taxon>
        <taxon>Viridiplantae</taxon>
        <taxon>Streptophyta</taxon>
        <taxon>Embryophyta</taxon>
        <taxon>Tracheophyta</taxon>
        <taxon>Spermatophyta</taxon>
        <taxon>Magnoliopsida</taxon>
        <taxon>eudicotyledons</taxon>
        <taxon>Gunneridae</taxon>
        <taxon>Pentapetalae</taxon>
        <taxon>asterids</taxon>
        <taxon>campanulids</taxon>
        <taxon>Apiales</taxon>
        <taxon>Apiaceae</taxon>
        <taxon>Apioideae</taxon>
        <taxon>apioid superclade</taxon>
        <taxon>Tordylieae</taxon>
        <taxon>Tordyliinae</taxon>
        <taxon>Heracleum</taxon>
    </lineage>
</organism>
<evidence type="ECO:0000313" key="2">
    <source>
        <dbReference type="EMBL" id="KAK1400537.1"/>
    </source>
</evidence>
<gene>
    <name evidence="2" type="ORF">POM88_000142</name>
</gene>
<evidence type="ECO:0000313" key="3">
    <source>
        <dbReference type="Proteomes" id="UP001237642"/>
    </source>
</evidence>
<reference evidence="2" key="1">
    <citation type="submission" date="2023-02" db="EMBL/GenBank/DDBJ databases">
        <title>Genome of toxic invasive species Heracleum sosnowskyi carries increased number of genes despite the absence of recent whole-genome duplications.</title>
        <authorList>
            <person name="Schelkunov M."/>
            <person name="Shtratnikova V."/>
            <person name="Makarenko M."/>
            <person name="Klepikova A."/>
            <person name="Omelchenko D."/>
            <person name="Novikova G."/>
            <person name="Obukhova E."/>
            <person name="Bogdanov V."/>
            <person name="Penin A."/>
            <person name="Logacheva M."/>
        </authorList>
    </citation>
    <scope>NUCLEOTIDE SEQUENCE</scope>
    <source>
        <strain evidence="2">Hsosn_3</strain>
        <tissue evidence="2">Leaf</tissue>
    </source>
</reference>
<feature type="compositionally biased region" description="Basic and acidic residues" evidence="1">
    <location>
        <begin position="241"/>
        <end position="260"/>
    </location>
</feature>
<sequence>MRYPVDTETCYTLSTTGDIAQKFFELMKDDELETLISQGICFDKDGNFEVLDEVSHMYTDSMMEHCKALHGADYVECGQVLALPTSSIQKQLPSIVQAPQLELKPLPAHLNSLVEIEGMDKLKSITRLDMAVLREELAENEFNFKAYKNASNLVKNFHEKHQVNSTAIGLDYDSLKKKKVDAHVHDSESLVNDAPSVLRKTKTPNFKQTSMTFNEESLFIKQLLCNEDAAAASEQTASTRSENEEVKGKNTEHTRLLTPI</sequence>
<name>A0AAD8JA40_9APIA</name>
<dbReference type="AlphaFoldDB" id="A0AAD8JA40"/>